<dbReference type="PANTHER" id="PTHR11820">
    <property type="entry name" value="ACYLPYRUVASE"/>
    <property type="match status" value="1"/>
</dbReference>
<comment type="similarity">
    <text evidence="1">Belongs to the FAH family.</text>
</comment>
<dbReference type="InterPro" id="IPR000073">
    <property type="entry name" value="AB_hydrolase_1"/>
</dbReference>
<feature type="domain" description="AB hydrolase-1" evidence="4">
    <location>
        <begin position="355"/>
        <end position="585"/>
    </location>
</feature>
<dbReference type="Gene3D" id="3.40.50.1820">
    <property type="entry name" value="alpha/beta hydrolase"/>
    <property type="match status" value="1"/>
</dbReference>
<dbReference type="EMBL" id="JBBWRZ010000006">
    <property type="protein sequence ID" value="KAK8233965.1"/>
    <property type="molecule type" value="Genomic_DNA"/>
</dbReference>
<keyword evidence="6" id="KW-1185">Reference proteome</keyword>
<dbReference type="SUPFAM" id="SSF53474">
    <property type="entry name" value="alpha/beta-Hydrolases"/>
    <property type="match status" value="1"/>
</dbReference>
<feature type="domain" description="Fumarylacetoacetase-like C-terminal" evidence="3">
    <location>
        <begin position="89"/>
        <end position="305"/>
    </location>
</feature>
<evidence type="ECO:0000256" key="2">
    <source>
        <dbReference type="ARBA" id="ARBA00022723"/>
    </source>
</evidence>
<dbReference type="InterPro" id="IPR011234">
    <property type="entry name" value="Fumarylacetoacetase-like_C"/>
</dbReference>
<gene>
    <name evidence="5" type="ORF">HDK90DRAFT_415374</name>
</gene>
<dbReference type="Pfam" id="PF01557">
    <property type="entry name" value="FAA_hydrolase"/>
    <property type="match status" value="1"/>
</dbReference>
<comment type="caution">
    <text evidence="5">The sequence shown here is derived from an EMBL/GenBank/DDBJ whole genome shotgun (WGS) entry which is preliminary data.</text>
</comment>
<protein>
    <recommendedName>
        <fullName evidence="7">Fumarylacetoacetate hydrolase</fullName>
    </recommendedName>
</protein>
<dbReference type="Pfam" id="PF12697">
    <property type="entry name" value="Abhydrolase_6"/>
    <property type="match status" value="1"/>
</dbReference>
<dbReference type="SUPFAM" id="SSF56529">
    <property type="entry name" value="FAH"/>
    <property type="match status" value="1"/>
</dbReference>
<sequence length="591" mass="63561">MPPPINYVAYVDARLGVARVGHLDFESDSITPLTFKSGTSVASLYQVIEAGDEHIAAPGVGGGTSEDDGPAAFPASSVKLLPPLAGRDVLAVGKNYSEHAAEFNRSGYDSSDKVDQPTHPVIFTKRATSIIAHGDEIYAHPEFTQSLDYEGELGLIIGRSRSGKSAFRVSEEEAWDHVWGFTIINDVTARERQRDHKQFFVGKSADTTCPMGPVAVAKEHLPGVLRVQTFVNGEPRQDATTEDLIFSIPFLIKTISEGMTIHPGDVIATGTPAGVGIGMKPPVFLKAGDEIAISITGLGTLRNSVTDSTAAKVVNSFSTMARSGHNIEARGECLAMCNGRRLYWRGLGQRGAERIVFLHDLGATSDSWMPLIKLGSLEDTHSLIVFDFEGHGLSPTEPLDVLSLESFSEDLKGVLWYADVSEATLVAQGMGCLVALTFVRMFPKLAIKLILINPPPLPLPAAYRAHARARSWLARTRSLLHVAEEVASSEISEYTSKNSPLAVTALNLSIRGQDTEGYAKACTAIADTDETLDILSTAPTAVIVGGAIEPEPSRLDPKDIPHIRHFQLPNVGQWAVFEDPVGLARAVKGLL</sequence>
<name>A0ABR1YNA4_9PEZI</name>
<dbReference type="PANTHER" id="PTHR11820:SF7">
    <property type="entry name" value="ACYLPYRUVASE FAHD1, MITOCHONDRIAL"/>
    <property type="match status" value="1"/>
</dbReference>
<dbReference type="InterPro" id="IPR029058">
    <property type="entry name" value="AB_hydrolase_fold"/>
</dbReference>
<reference evidence="5 6" key="1">
    <citation type="submission" date="2024-04" db="EMBL/GenBank/DDBJ databases">
        <title>Phyllosticta paracitricarpa is synonymous to the EU quarantine fungus P. citricarpa based on phylogenomic analyses.</title>
        <authorList>
            <consortium name="Lawrence Berkeley National Laboratory"/>
            <person name="Van Ingen-Buijs V.A."/>
            <person name="Van Westerhoven A.C."/>
            <person name="Haridas S."/>
            <person name="Skiadas P."/>
            <person name="Martin F."/>
            <person name="Groenewald J.Z."/>
            <person name="Crous P.W."/>
            <person name="Seidl M.F."/>
        </authorList>
    </citation>
    <scope>NUCLEOTIDE SEQUENCE [LARGE SCALE GENOMIC DNA]</scope>
    <source>
        <strain evidence="5 6">CBS 123374</strain>
    </source>
</reference>
<evidence type="ECO:0000313" key="6">
    <source>
        <dbReference type="Proteomes" id="UP001492380"/>
    </source>
</evidence>
<evidence type="ECO:0000256" key="1">
    <source>
        <dbReference type="ARBA" id="ARBA00010211"/>
    </source>
</evidence>
<proteinExistence type="inferred from homology"/>
<evidence type="ECO:0000313" key="5">
    <source>
        <dbReference type="EMBL" id="KAK8233965.1"/>
    </source>
</evidence>
<accession>A0ABR1YNA4</accession>
<dbReference type="Proteomes" id="UP001492380">
    <property type="component" value="Unassembled WGS sequence"/>
</dbReference>
<dbReference type="InterPro" id="IPR036663">
    <property type="entry name" value="Fumarylacetoacetase_C_sf"/>
</dbReference>
<organism evidence="5 6">
    <name type="scientific">Phyllosticta capitalensis</name>
    <dbReference type="NCBI Taxonomy" id="121624"/>
    <lineage>
        <taxon>Eukaryota</taxon>
        <taxon>Fungi</taxon>
        <taxon>Dikarya</taxon>
        <taxon>Ascomycota</taxon>
        <taxon>Pezizomycotina</taxon>
        <taxon>Dothideomycetes</taxon>
        <taxon>Dothideomycetes incertae sedis</taxon>
        <taxon>Botryosphaeriales</taxon>
        <taxon>Phyllostictaceae</taxon>
        <taxon>Phyllosticta</taxon>
    </lineage>
</organism>
<evidence type="ECO:0008006" key="7">
    <source>
        <dbReference type="Google" id="ProtNLM"/>
    </source>
</evidence>
<evidence type="ECO:0000259" key="4">
    <source>
        <dbReference type="Pfam" id="PF12697"/>
    </source>
</evidence>
<dbReference type="Gene3D" id="3.90.850.10">
    <property type="entry name" value="Fumarylacetoacetase-like, C-terminal domain"/>
    <property type="match status" value="1"/>
</dbReference>
<evidence type="ECO:0000259" key="3">
    <source>
        <dbReference type="Pfam" id="PF01557"/>
    </source>
</evidence>
<keyword evidence="2" id="KW-0479">Metal-binding</keyword>